<dbReference type="Proteomes" id="UP000230233">
    <property type="component" value="Chromosome II"/>
</dbReference>
<organism evidence="2 3">
    <name type="scientific">Caenorhabditis nigoni</name>
    <dbReference type="NCBI Taxonomy" id="1611254"/>
    <lineage>
        <taxon>Eukaryota</taxon>
        <taxon>Metazoa</taxon>
        <taxon>Ecdysozoa</taxon>
        <taxon>Nematoda</taxon>
        <taxon>Chromadorea</taxon>
        <taxon>Rhabditida</taxon>
        <taxon>Rhabditina</taxon>
        <taxon>Rhabditomorpha</taxon>
        <taxon>Rhabditoidea</taxon>
        <taxon>Rhabditidae</taxon>
        <taxon>Peloderinae</taxon>
        <taxon>Caenorhabditis</taxon>
    </lineage>
</organism>
<dbReference type="AlphaFoldDB" id="A0A2G5VC83"/>
<comment type="caution">
    <text evidence="2">The sequence shown here is derived from an EMBL/GenBank/DDBJ whole genome shotgun (WGS) entry which is preliminary data.</text>
</comment>
<evidence type="ECO:0000256" key="1">
    <source>
        <dbReference type="SAM" id="Phobius"/>
    </source>
</evidence>
<evidence type="ECO:0000313" key="2">
    <source>
        <dbReference type="EMBL" id="PIC49337.1"/>
    </source>
</evidence>
<reference evidence="3" key="1">
    <citation type="submission" date="2017-10" db="EMBL/GenBank/DDBJ databases">
        <title>Rapid genome shrinkage in a self-fertile nematode reveals novel sperm competition proteins.</title>
        <authorList>
            <person name="Yin D."/>
            <person name="Schwarz E.M."/>
            <person name="Thomas C.G."/>
            <person name="Felde R.L."/>
            <person name="Korf I.F."/>
            <person name="Cutter A.D."/>
            <person name="Schartner C.M."/>
            <person name="Ralston E.J."/>
            <person name="Meyer B.J."/>
            <person name="Haag E.S."/>
        </authorList>
    </citation>
    <scope>NUCLEOTIDE SEQUENCE [LARGE SCALE GENOMIC DNA]</scope>
    <source>
        <strain evidence="3">JU1422</strain>
    </source>
</reference>
<evidence type="ECO:0000313" key="3">
    <source>
        <dbReference type="Proteomes" id="UP000230233"/>
    </source>
</evidence>
<keyword evidence="3" id="KW-1185">Reference proteome</keyword>
<gene>
    <name evidence="2" type="primary">Cnig_chr_II.g7976</name>
    <name evidence="2" type="ORF">B9Z55_007976</name>
</gene>
<protein>
    <submittedName>
        <fullName evidence="2">Uncharacterized protein</fullName>
    </submittedName>
</protein>
<dbReference type="EMBL" id="PDUG01000002">
    <property type="protein sequence ID" value="PIC49337.1"/>
    <property type="molecule type" value="Genomic_DNA"/>
</dbReference>
<keyword evidence="1" id="KW-0472">Membrane</keyword>
<name>A0A2G5VC83_9PELO</name>
<feature type="transmembrane region" description="Helical" evidence="1">
    <location>
        <begin position="102"/>
        <end position="126"/>
    </location>
</feature>
<keyword evidence="1" id="KW-1133">Transmembrane helix</keyword>
<keyword evidence="1" id="KW-0812">Transmembrane</keyword>
<sequence length="129" mass="14174">MASQSGSGNVGCSDIPLTDTMNKTKTVAVFQAGFEEEIDSTFNVQKSKDFFNSCPSEQKEVFKKACKNFVALSDKKGDQDVMGYGFCCKANDICPPPFYTQIWFFAACGGSVLLLIIIILIVIICCRKK</sequence>
<accession>A0A2G5VC83</accession>
<proteinExistence type="predicted"/>